<dbReference type="PANTHER" id="PTHR13586:SF0">
    <property type="entry name" value="TRAILER HITCH, ISOFORM H"/>
    <property type="match status" value="1"/>
</dbReference>
<dbReference type="SMART" id="SM01271">
    <property type="entry name" value="LSM14"/>
    <property type="match status" value="1"/>
</dbReference>
<dbReference type="SUPFAM" id="SSF50182">
    <property type="entry name" value="Sm-like ribonucleoproteins"/>
    <property type="match status" value="1"/>
</dbReference>
<dbReference type="GO" id="GO:0033962">
    <property type="term" value="P:P-body assembly"/>
    <property type="evidence" value="ECO:0007669"/>
    <property type="project" value="TreeGrafter"/>
</dbReference>
<dbReference type="InterPro" id="IPR025609">
    <property type="entry name" value="Lsm14-like_N"/>
</dbReference>
<dbReference type="PANTHER" id="PTHR13586">
    <property type="entry name" value="SCD6 PROTEIN-RELATED"/>
    <property type="match status" value="1"/>
</dbReference>
<protein>
    <recommendedName>
        <fullName evidence="1">Lsm14-like N-terminal domain-containing protein</fullName>
    </recommendedName>
</protein>
<dbReference type="Gene3D" id="2.30.30.100">
    <property type="match status" value="1"/>
</dbReference>
<name>A0A0B2SP66_GLYSO</name>
<sequence>MTGSYIGSLISLISKSEIRYKGILYNINIEESIISLKNNILLFNLAPLVSDL</sequence>
<dbReference type="EMBL" id="KN641023">
    <property type="protein sequence ID" value="KHN46623.1"/>
    <property type="molecule type" value="Genomic_DNA"/>
</dbReference>
<evidence type="ECO:0000313" key="2">
    <source>
        <dbReference type="EMBL" id="KHN46623.1"/>
    </source>
</evidence>
<dbReference type="AlphaFoldDB" id="A0A0B2SP66"/>
<dbReference type="GO" id="GO:0034063">
    <property type="term" value="P:stress granule assembly"/>
    <property type="evidence" value="ECO:0007669"/>
    <property type="project" value="TreeGrafter"/>
</dbReference>
<dbReference type="Proteomes" id="UP000053555">
    <property type="component" value="Unassembled WGS sequence"/>
</dbReference>
<organism evidence="2">
    <name type="scientific">Glycine soja</name>
    <name type="common">Wild soybean</name>
    <dbReference type="NCBI Taxonomy" id="3848"/>
    <lineage>
        <taxon>Eukaryota</taxon>
        <taxon>Viridiplantae</taxon>
        <taxon>Streptophyta</taxon>
        <taxon>Embryophyta</taxon>
        <taxon>Tracheophyta</taxon>
        <taxon>Spermatophyta</taxon>
        <taxon>Magnoliopsida</taxon>
        <taxon>eudicotyledons</taxon>
        <taxon>Gunneridae</taxon>
        <taxon>Pentapetalae</taxon>
        <taxon>rosids</taxon>
        <taxon>fabids</taxon>
        <taxon>Fabales</taxon>
        <taxon>Fabaceae</taxon>
        <taxon>Papilionoideae</taxon>
        <taxon>50 kb inversion clade</taxon>
        <taxon>NPAAA clade</taxon>
        <taxon>indigoferoid/millettioid clade</taxon>
        <taxon>Phaseoleae</taxon>
        <taxon>Glycine</taxon>
        <taxon>Glycine subgen. Soja</taxon>
    </lineage>
</organism>
<dbReference type="GO" id="GO:0000932">
    <property type="term" value="C:P-body"/>
    <property type="evidence" value="ECO:0007669"/>
    <property type="project" value="TreeGrafter"/>
</dbReference>
<evidence type="ECO:0000259" key="1">
    <source>
        <dbReference type="SMART" id="SM01271"/>
    </source>
</evidence>
<gene>
    <name evidence="2" type="ORF">glysoja_043365</name>
</gene>
<dbReference type="Pfam" id="PF12701">
    <property type="entry name" value="LSM14"/>
    <property type="match status" value="1"/>
</dbReference>
<feature type="domain" description="Lsm14-like N-terminal" evidence="1">
    <location>
        <begin position="1"/>
        <end position="52"/>
    </location>
</feature>
<proteinExistence type="predicted"/>
<dbReference type="InterPro" id="IPR010920">
    <property type="entry name" value="LSM_dom_sf"/>
</dbReference>
<accession>A0A0B2SP66</accession>
<reference evidence="2" key="1">
    <citation type="submission" date="2014-07" db="EMBL/GenBank/DDBJ databases">
        <title>Identification of a novel salt tolerance gene in wild soybean by whole-genome sequencing.</title>
        <authorList>
            <person name="Lam H.-M."/>
            <person name="Qi X."/>
            <person name="Li M.-W."/>
            <person name="Liu X."/>
            <person name="Xie M."/>
            <person name="Ni M."/>
            <person name="Xu X."/>
        </authorList>
    </citation>
    <scope>NUCLEOTIDE SEQUENCE [LARGE SCALE GENOMIC DNA]</scope>
    <source>
        <tissue evidence="2">Root</tissue>
    </source>
</reference>
<dbReference type="GO" id="GO:0003729">
    <property type="term" value="F:mRNA binding"/>
    <property type="evidence" value="ECO:0007669"/>
    <property type="project" value="TreeGrafter"/>
</dbReference>